<sequence>MKIVKAISRTPLVKVTSLNSLGVLLKIASGLITSKMLALFVGPAGVALVGNLRSFVFSLEAVSTFGFQNGIIKLIAENKDDNVAAQRIFATAFYSLLSVSLVYSAVLFFSAGYWTTLLFGDKIKTIRVIQITALALPWYAMGVFLTAVINGLGKYRHVIYASIVGNVIGLAFSVYAVVHFGTFGALLSIVVPPALLFFVACYFLGKELSFFRSISLGKFDQSVLRSLASYSVMTLVTAVAAPIVYLLLRTHLIETSGYAAAGFVEAISRLSSYYMLFISTILTVYFLPKLSLADNRKATRNVFKSYYSGLLPVFTVGLVAVYLLRMYLIQMLFTEEFLPVSDLFFWQLFGDFFKAASLILGYQFFAKRLTLAFVVTELFSHLTMLCVGYGLIGLYGAKGVVIAHALTYVVYFVVLVVYFRKNLFLSAK</sequence>
<dbReference type="STRING" id="490189.SAMN02927903_00208"/>
<comment type="subcellular location">
    <subcellularLocation>
        <location evidence="1">Cell membrane</location>
        <topology evidence="1">Multi-pass membrane protein</topology>
    </subcellularLocation>
</comment>
<dbReference type="Pfam" id="PF01943">
    <property type="entry name" value="Polysacc_synt"/>
    <property type="match status" value="1"/>
</dbReference>
<protein>
    <submittedName>
        <fullName evidence="7">Polysaccharide transporter, PST family</fullName>
    </submittedName>
</protein>
<feature type="transmembrane region" description="Helical" evidence="6">
    <location>
        <begin position="226"/>
        <end position="248"/>
    </location>
</feature>
<gene>
    <name evidence="7" type="ORF">SAMN02927903_00208</name>
</gene>
<name>A0A1G5B007_9FLAO</name>
<keyword evidence="4 6" id="KW-1133">Transmembrane helix</keyword>
<evidence type="ECO:0000256" key="6">
    <source>
        <dbReference type="SAM" id="Phobius"/>
    </source>
</evidence>
<evidence type="ECO:0000256" key="3">
    <source>
        <dbReference type="ARBA" id="ARBA00022692"/>
    </source>
</evidence>
<dbReference type="Proteomes" id="UP000199354">
    <property type="component" value="Unassembled WGS sequence"/>
</dbReference>
<dbReference type="InterPro" id="IPR002797">
    <property type="entry name" value="Polysacc_synth"/>
</dbReference>
<keyword evidence="3 6" id="KW-0812">Transmembrane</keyword>
<keyword evidence="8" id="KW-1185">Reference proteome</keyword>
<keyword evidence="2" id="KW-1003">Cell membrane</keyword>
<dbReference type="InterPro" id="IPR050833">
    <property type="entry name" value="Poly_Biosynth_Transport"/>
</dbReference>
<dbReference type="AlphaFoldDB" id="A0A1G5B007"/>
<feature type="transmembrane region" description="Helical" evidence="6">
    <location>
        <begin position="126"/>
        <end position="149"/>
    </location>
</feature>
<feature type="transmembrane region" description="Helical" evidence="6">
    <location>
        <begin position="273"/>
        <end position="293"/>
    </location>
</feature>
<feature type="transmembrane region" description="Helical" evidence="6">
    <location>
        <begin position="158"/>
        <end position="178"/>
    </location>
</feature>
<dbReference type="PANTHER" id="PTHR30250">
    <property type="entry name" value="PST FAMILY PREDICTED COLANIC ACID TRANSPORTER"/>
    <property type="match status" value="1"/>
</dbReference>
<dbReference type="GO" id="GO:0005886">
    <property type="term" value="C:plasma membrane"/>
    <property type="evidence" value="ECO:0007669"/>
    <property type="project" value="UniProtKB-SubCell"/>
</dbReference>
<evidence type="ECO:0000256" key="2">
    <source>
        <dbReference type="ARBA" id="ARBA00022475"/>
    </source>
</evidence>
<organism evidence="7 8">
    <name type="scientific">Flavobacterium caeni</name>
    <dbReference type="NCBI Taxonomy" id="490189"/>
    <lineage>
        <taxon>Bacteria</taxon>
        <taxon>Pseudomonadati</taxon>
        <taxon>Bacteroidota</taxon>
        <taxon>Flavobacteriia</taxon>
        <taxon>Flavobacteriales</taxon>
        <taxon>Flavobacteriaceae</taxon>
        <taxon>Flavobacterium</taxon>
    </lineage>
</organism>
<evidence type="ECO:0000313" key="7">
    <source>
        <dbReference type="EMBL" id="SCX83488.1"/>
    </source>
</evidence>
<keyword evidence="5 6" id="KW-0472">Membrane</keyword>
<evidence type="ECO:0000256" key="1">
    <source>
        <dbReference type="ARBA" id="ARBA00004651"/>
    </source>
</evidence>
<dbReference type="RefSeq" id="WP_244503388.1">
    <property type="nucleotide sequence ID" value="NZ_FMVF01000002.1"/>
</dbReference>
<dbReference type="InterPro" id="IPR044550">
    <property type="entry name" value="WzxE"/>
</dbReference>
<accession>A0A1G5B007</accession>
<feature type="transmembrane region" description="Helical" evidence="6">
    <location>
        <begin position="305"/>
        <end position="324"/>
    </location>
</feature>
<feature type="transmembrane region" description="Helical" evidence="6">
    <location>
        <begin position="88"/>
        <end position="114"/>
    </location>
</feature>
<dbReference type="EMBL" id="FMVF01000002">
    <property type="protein sequence ID" value="SCX83488.1"/>
    <property type="molecule type" value="Genomic_DNA"/>
</dbReference>
<dbReference type="CDD" id="cd13125">
    <property type="entry name" value="MATE_like_10"/>
    <property type="match status" value="1"/>
</dbReference>
<feature type="transmembrane region" description="Helical" evidence="6">
    <location>
        <begin position="184"/>
        <end position="205"/>
    </location>
</feature>
<evidence type="ECO:0000256" key="4">
    <source>
        <dbReference type="ARBA" id="ARBA00022989"/>
    </source>
</evidence>
<dbReference type="GO" id="GO:0009246">
    <property type="term" value="P:enterobacterial common antigen biosynthetic process"/>
    <property type="evidence" value="ECO:0007669"/>
    <property type="project" value="InterPro"/>
</dbReference>
<reference evidence="7 8" key="1">
    <citation type="submission" date="2016-10" db="EMBL/GenBank/DDBJ databases">
        <authorList>
            <person name="de Groot N.N."/>
        </authorList>
    </citation>
    <scope>NUCLEOTIDE SEQUENCE [LARGE SCALE GENOMIC DNA]</scope>
    <source>
        <strain evidence="7 8">CGMCC 1.7031</strain>
    </source>
</reference>
<feature type="transmembrane region" description="Helical" evidence="6">
    <location>
        <begin position="401"/>
        <end position="419"/>
    </location>
</feature>
<feature type="transmembrane region" description="Helical" evidence="6">
    <location>
        <begin position="344"/>
        <end position="362"/>
    </location>
</feature>
<evidence type="ECO:0000256" key="5">
    <source>
        <dbReference type="ARBA" id="ARBA00023136"/>
    </source>
</evidence>
<proteinExistence type="predicted"/>
<evidence type="ECO:0000313" key="8">
    <source>
        <dbReference type="Proteomes" id="UP000199354"/>
    </source>
</evidence>
<dbReference type="PANTHER" id="PTHR30250:SF30">
    <property type="entry name" value="LIPID III FLIPPASE"/>
    <property type="match status" value="1"/>
</dbReference>
<feature type="transmembrane region" description="Helical" evidence="6">
    <location>
        <begin position="369"/>
        <end position="395"/>
    </location>
</feature>